<sequence>MASQASRMESKLYTSHLMNSSTTPTITTKSTLPIIDQDGYTRSYFKEPIPSSSLFSSTPLFTSTHPRIVSTKDIGNNNNMNDNTIETYTKRTIHSNELGSRLSPIITNRQSNEFMIKSTEPSSPIVDYLLYDAPAWMRQSKIKNHKVISSVNSSSTISSNIITTTTTTATAAAAAAATAARTPVVTTISPSSNITHIVNDTKPNTDNITIIHKENVKNMNSGNRITIQSDLNNNNNNHFIRSSSPRSNGSFRFVKSGSRKFPEMNPKLNPPTYMQKLDDVLVENEMNTESFKTIKKSNKFNLNKNPDHDEDWTVHDGSRRFTPILSSPISIKTPPPPSQFQSQSQLRPLSPPLPPVPPTTTTTIPLIEKINQLTTINKFNEIIQPNYKENLFTEQKSIWNKTNKTLTQFNEQLPNYSNKFNHQRIIHSTPCSPTIERNILIKPIHNHEDDDVILRNHKKSSIGLPPRPLRSPIIRLNGRSMSPIHPRISPLPSCTNNEVTKTKQIDPITGEIQYITSRTRSYTDLNTNQLITEIEENIQGEGDTEVRVVRRKTRKIKPNTFRESRSVDSSGFVKDSRIRQSTEQTQSDQIQRDSRTHQRTEETKTEKHIEEELNYQCSSTKVQPQRTSSQMNISGPNTMTRTAWLSETNLRNSSTCKQPPMYSTYSAHKENMRRMQEQRRTTEDWQASNRQLHDSRSVGSRAVLEEMETITLQPIGRGVHDLEPPTGSIARSVRATTPSGLSTFPTLFNRPHSSAGRIDLSISGIKRSISKDYYSPIRMQRSTIDIPYSQTTQALLSPSINRRLVGFTNTGHSSRISSINKTVLPIIHHHDHHPHHNNLVYNSSHGNNNNNKWNSMDHQSLELLNQTSMNRNSYARQTLTQNIQEMTQKQRLLLLSSSSNQQYYPISSHNNKLANRSYAPGLEQQDGFRTIATTNYHREMHTSGPQSPYLGTIRHNSQYEATPIVNRSVVQQSVIPFSPNGSLSGTNIGVDIVDGDTVGMRQVLDTSKYWYLPGISRPDVIALLRDKEPGTFVIRNSNTYADSFGLALKIPPNSPRVISNKEDIQSEWVRHFLIGTVPMHDGRGNGVHLRGFSSDPTFPSLAAFVHYHIHKQGALPCTLRLPIFNNQTLYNQQRTTINEQTVYGLEPSLQTILPTTNTMSTDMLYLGSVEVDRLENMNAAIRGIGKIISLAQSYTDGLPKRCEVQIKVIPHEGITFTEKYRRAVWRKTIKPNNLLWCGLDPENREFNDAELRSKGMYGSKIFALVARKQRFWLHDNVVYVFCEIDHNHSAIQLVRFINSIFPGLRD</sequence>
<feature type="region of interest" description="Disordered" evidence="3">
    <location>
        <begin position="560"/>
        <end position="637"/>
    </location>
</feature>
<dbReference type="InterPro" id="IPR036860">
    <property type="entry name" value="SH2_dom_sf"/>
</dbReference>
<dbReference type="GO" id="GO:0005925">
    <property type="term" value="C:focal adhesion"/>
    <property type="evidence" value="ECO:0007669"/>
    <property type="project" value="TreeGrafter"/>
</dbReference>
<dbReference type="Pfam" id="PF00017">
    <property type="entry name" value="SH2"/>
    <property type="match status" value="1"/>
</dbReference>
<dbReference type="Gene3D" id="3.30.505.10">
    <property type="entry name" value="SH2 domain"/>
    <property type="match status" value="1"/>
</dbReference>
<feature type="compositionally biased region" description="Polar residues" evidence="3">
    <location>
        <begin position="615"/>
        <end position="637"/>
    </location>
</feature>
<dbReference type="SUPFAM" id="SSF55550">
    <property type="entry name" value="SH2 domain"/>
    <property type="match status" value="1"/>
</dbReference>
<dbReference type="SUPFAM" id="SSF50729">
    <property type="entry name" value="PH domain-like"/>
    <property type="match status" value="1"/>
</dbReference>
<feature type="compositionally biased region" description="Basic and acidic residues" evidence="3">
    <location>
        <begin position="590"/>
        <end position="611"/>
    </location>
</feature>
<evidence type="ECO:0000313" key="6">
    <source>
        <dbReference type="WBParaSite" id="SMTH1_106880.2"/>
    </source>
</evidence>
<dbReference type="Gene3D" id="2.30.29.30">
    <property type="entry name" value="Pleckstrin-homology domain (PH domain)/Phosphotyrosine-binding domain (PTB)"/>
    <property type="match status" value="1"/>
</dbReference>
<dbReference type="PANTHER" id="PTHR45734">
    <property type="entry name" value="TENSIN"/>
    <property type="match status" value="1"/>
</dbReference>
<dbReference type="InterPro" id="IPR051484">
    <property type="entry name" value="Tensin_PTEN_phosphatase"/>
</dbReference>
<proteinExistence type="predicted"/>
<feature type="region of interest" description="Disordered" evidence="3">
    <location>
        <begin position="324"/>
        <end position="356"/>
    </location>
</feature>
<evidence type="ECO:0000256" key="2">
    <source>
        <dbReference type="PROSITE-ProRule" id="PRU00191"/>
    </source>
</evidence>
<dbReference type="SMART" id="SM00252">
    <property type="entry name" value="SH2"/>
    <property type="match status" value="1"/>
</dbReference>
<evidence type="ECO:0000256" key="3">
    <source>
        <dbReference type="SAM" id="MobiDB-lite"/>
    </source>
</evidence>
<protein>
    <recommendedName>
        <fullName evidence="4">SH2 domain-containing protein</fullName>
    </recommendedName>
</protein>
<feature type="domain" description="SH2" evidence="4">
    <location>
        <begin position="1010"/>
        <end position="1123"/>
    </location>
</feature>
<dbReference type="WBParaSite" id="SMTH1_106880.2">
    <property type="protein sequence ID" value="SMTH1_106880.2"/>
    <property type="gene ID" value="SMTH1_106880"/>
</dbReference>
<dbReference type="CDD" id="cd01213">
    <property type="entry name" value="PTB_tensin"/>
    <property type="match status" value="1"/>
</dbReference>
<dbReference type="PROSITE" id="PS50001">
    <property type="entry name" value="SH2"/>
    <property type="match status" value="1"/>
</dbReference>
<evidence type="ECO:0000256" key="1">
    <source>
        <dbReference type="ARBA" id="ARBA00022999"/>
    </source>
</evidence>
<evidence type="ECO:0000313" key="5">
    <source>
        <dbReference type="Proteomes" id="UP000050791"/>
    </source>
</evidence>
<dbReference type="PANTHER" id="PTHR45734:SF7">
    <property type="entry name" value="EGFR ADAPTER PROTEIN-RELATED"/>
    <property type="match status" value="1"/>
</dbReference>
<feature type="compositionally biased region" description="Low complexity" evidence="3">
    <location>
        <begin position="339"/>
        <end position="348"/>
    </location>
</feature>
<dbReference type="Proteomes" id="UP000050791">
    <property type="component" value="Unassembled WGS sequence"/>
</dbReference>
<evidence type="ECO:0000259" key="4">
    <source>
        <dbReference type="PROSITE" id="PS50001"/>
    </source>
</evidence>
<name>A0AA85ATW0_9TREM</name>
<reference evidence="6" key="1">
    <citation type="submission" date="2023-11" db="UniProtKB">
        <authorList>
            <consortium name="WormBaseParasite"/>
        </authorList>
    </citation>
    <scope>IDENTIFICATION</scope>
</reference>
<dbReference type="InterPro" id="IPR000980">
    <property type="entry name" value="SH2"/>
</dbReference>
<dbReference type="InterPro" id="IPR011993">
    <property type="entry name" value="PH-like_dom_sf"/>
</dbReference>
<keyword evidence="1 2" id="KW-0727">SH2 domain</keyword>
<accession>A0AA85ATW0</accession>
<organism evidence="5 6">
    <name type="scientific">Schistosoma mattheei</name>
    <dbReference type="NCBI Taxonomy" id="31246"/>
    <lineage>
        <taxon>Eukaryota</taxon>
        <taxon>Metazoa</taxon>
        <taxon>Spiralia</taxon>
        <taxon>Lophotrochozoa</taxon>
        <taxon>Platyhelminthes</taxon>
        <taxon>Trematoda</taxon>
        <taxon>Digenea</taxon>
        <taxon>Strigeidida</taxon>
        <taxon>Schistosomatoidea</taxon>
        <taxon>Schistosomatidae</taxon>
        <taxon>Schistosoma</taxon>
    </lineage>
</organism>
<dbReference type="InterPro" id="IPR033929">
    <property type="entry name" value="Tensin_PTB"/>
</dbReference>